<keyword evidence="5" id="KW-1185">Reference proteome</keyword>
<dbReference type="Pfam" id="PF18962">
    <property type="entry name" value="Por_Secre_tail"/>
    <property type="match status" value="1"/>
</dbReference>
<evidence type="ECO:0000256" key="1">
    <source>
        <dbReference type="ARBA" id="ARBA00022729"/>
    </source>
</evidence>
<dbReference type="InterPro" id="IPR052918">
    <property type="entry name" value="Motility_Chemotaxis_Reg"/>
</dbReference>
<dbReference type="PANTHER" id="PTHR35580:SF1">
    <property type="entry name" value="PHYTASE-LIKE DOMAIN-CONTAINING PROTEIN"/>
    <property type="match status" value="1"/>
</dbReference>
<dbReference type="Proteomes" id="UP000319175">
    <property type="component" value="Unassembled WGS sequence"/>
</dbReference>
<feature type="domain" description="Secretion system C-terminal sorting" evidence="3">
    <location>
        <begin position="507"/>
        <end position="574"/>
    </location>
</feature>
<dbReference type="PANTHER" id="PTHR35580">
    <property type="entry name" value="CELL SURFACE GLYCOPROTEIN (S-LAYER PROTEIN)-LIKE PROTEIN"/>
    <property type="match status" value="1"/>
</dbReference>
<dbReference type="InterPro" id="IPR026444">
    <property type="entry name" value="Secre_tail"/>
</dbReference>
<reference evidence="4 5" key="2">
    <citation type="submission" date="2019-06" db="EMBL/GenBank/DDBJ databases">
        <authorList>
            <person name="Seo Y."/>
        </authorList>
    </citation>
    <scope>NUCLEOTIDE SEQUENCE [LARGE SCALE GENOMIC DNA]</scope>
    <source>
        <strain evidence="4 5">MaA-Y11</strain>
    </source>
</reference>
<dbReference type="SUPFAM" id="SSF50998">
    <property type="entry name" value="Quinoprotein alcohol dehydrogenase-like"/>
    <property type="match status" value="1"/>
</dbReference>
<evidence type="ECO:0000313" key="5">
    <source>
        <dbReference type="Proteomes" id="UP000319175"/>
    </source>
</evidence>
<comment type="caution">
    <text evidence="4">The sequence shown here is derived from an EMBL/GenBank/DDBJ whole genome shotgun (WGS) entry which is preliminary data.</text>
</comment>
<dbReference type="AlphaFoldDB" id="A0A501QLM1"/>
<protein>
    <submittedName>
        <fullName evidence="4">T9SS type A sorting domain-containing protein</fullName>
    </submittedName>
</protein>
<sequence>MKKTTLFLLFFYSILNAQTADWSWAKSFPNLSVGVSDCFMDSQKNIYHIGIFNSETLTIEGTVITNSSEVSPISNAKYQDTYITKHDSNGNLIFVKHFPGSKVDGFASMAYDNNNHFYVTGYFNGNMTLGSNTLQSQNDEMKCFLAKIDLNGNVVWSKVMDYHGAPILKFKDNNLYLTGTHTNNTYTIDNLTTPSVGYTAVVGFMDKAFVAKFDTSGNAIWLKSSTYNGSASINEPHRVGTQPKAITIDNLGNVYIAGMIFCRSTTFGSITLNKSVTNNNANLFITKYDSNGTVVWASSASTNSSAHTTVTDVVTDSNNNIFLTGQVYNSVIGFGGTSLNFNTGQGSYLTKYAPAGTVLWAKAAKIATDAQPHTGIGMSSFERLFVDSNNNIYATGLFIKYINFGNNLVYENTTNTGIGNLFSVKYDTNGNASDFYKITEANNSRDLRILDIAENESVHYYQGKTSQNSLVLGNLTLSNPSNVQTTYFGKRDKRLSTEEHFVKNITLYPNPSQEQIYISGMDSLSENMLFTIYDMGGKKIKSLESTNEDVMTINIKDLASGSYVLKIQGATAQKSIQFVKN</sequence>
<evidence type="ECO:0000259" key="3">
    <source>
        <dbReference type="Pfam" id="PF18962"/>
    </source>
</evidence>
<keyword evidence="1 2" id="KW-0732">Signal</keyword>
<dbReference type="EMBL" id="VFJE01000048">
    <property type="protein sequence ID" value="TPD73422.1"/>
    <property type="molecule type" value="Genomic_DNA"/>
</dbReference>
<dbReference type="OrthoDB" id="9811934at2"/>
<evidence type="ECO:0000313" key="4">
    <source>
        <dbReference type="EMBL" id="TPD73422.1"/>
    </source>
</evidence>
<dbReference type="InterPro" id="IPR011047">
    <property type="entry name" value="Quinoprotein_ADH-like_sf"/>
</dbReference>
<name>A0A501QLM1_9FLAO</name>
<feature type="signal peptide" evidence="2">
    <location>
        <begin position="1"/>
        <end position="19"/>
    </location>
</feature>
<dbReference type="NCBIfam" id="TIGR04183">
    <property type="entry name" value="Por_Secre_tail"/>
    <property type="match status" value="1"/>
</dbReference>
<evidence type="ECO:0000256" key="2">
    <source>
        <dbReference type="SAM" id="SignalP"/>
    </source>
</evidence>
<organism evidence="4 5">
    <name type="scientific">Flavobacterium microcysteis</name>
    <dbReference type="NCBI Taxonomy" id="2596891"/>
    <lineage>
        <taxon>Bacteria</taxon>
        <taxon>Pseudomonadati</taxon>
        <taxon>Bacteroidota</taxon>
        <taxon>Flavobacteriia</taxon>
        <taxon>Flavobacteriales</taxon>
        <taxon>Flavobacteriaceae</taxon>
        <taxon>Flavobacterium</taxon>
    </lineage>
</organism>
<feature type="chain" id="PRO_5021429975" evidence="2">
    <location>
        <begin position="20"/>
        <end position="581"/>
    </location>
</feature>
<proteinExistence type="predicted"/>
<accession>A0A501QLM1</accession>
<dbReference type="RefSeq" id="WP_139998173.1">
    <property type="nucleotide sequence ID" value="NZ_VFJE01000048.1"/>
</dbReference>
<reference evidence="4 5" key="1">
    <citation type="submission" date="2019-06" db="EMBL/GenBank/DDBJ databases">
        <title>Flavobacterium sp. MaA-Y11 from geoumgang.</title>
        <authorList>
            <person name="Jeong S."/>
        </authorList>
    </citation>
    <scope>NUCLEOTIDE SEQUENCE [LARGE SCALE GENOMIC DNA]</scope>
    <source>
        <strain evidence="4 5">MaA-Y11</strain>
    </source>
</reference>
<gene>
    <name evidence="4" type="ORF">FJA49_01680</name>
</gene>